<proteinExistence type="predicted"/>
<feature type="domain" description="Putative auto-transporter adhesin head GIN" evidence="2">
    <location>
        <begin position="37"/>
        <end position="226"/>
    </location>
</feature>
<feature type="chain" id="PRO_5015904581" evidence="1">
    <location>
        <begin position="21"/>
        <end position="248"/>
    </location>
</feature>
<gene>
    <name evidence="3" type="ORF">LX69_00360</name>
</gene>
<dbReference type="AlphaFoldDB" id="A0A2W7NLH5"/>
<name>A0A2W7NLH5_9BACT</name>
<protein>
    <submittedName>
        <fullName evidence="3">Putative autotransporter adhesin-like protein</fullName>
    </submittedName>
</protein>
<evidence type="ECO:0000313" key="3">
    <source>
        <dbReference type="EMBL" id="PZX20363.1"/>
    </source>
</evidence>
<evidence type="ECO:0000256" key="1">
    <source>
        <dbReference type="SAM" id="SignalP"/>
    </source>
</evidence>
<comment type="caution">
    <text evidence="3">The sequence shown here is derived from an EMBL/GenBank/DDBJ whole genome shotgun (WGS) entry which is preliminary data.</text>
</comment>
<dbReference type="RefSeq" id="WP_111444093.1">
    <property type="nucleotide sequence ID" value="NZ_QKZK01000002.1"/>
</dbReference>
<dbReference type="Proteomes" id="UP000249239">
    <property type="component" value="Unassembled WGS sequence"/>
</dbReference>
<reference evidence="3 4" key="1">
    <citation type="submission" date="2018-06" db="EMBL/GenBank/DDBJ databases">
        <title>Genomic Encyclopedia of Archaeal and Bacterial Type Strains, Phase II (KMG-II): from individual species to whole genera.</title>
        <authorList>
            <person name="Goeker M."/>
        </authorList>
    </citation>
    <scope>NUCLEOTIDE SEQUENCE [LARGE SCALE GENOMIC DNA]</scope>
    <source>
        <strain evidence="3 4">DSM 6779</strain>
    </source>
</reference>
<dbReference type="EMBL" id="QKZK01000002">
    <property type="protein sequence ID" value="PZX20363.1"/>
    <property type="molecule type" value="Genomic_DNA"/>
</dbReference>
<dbReference type="InterPro" id="IPR021255">
    <property type="entry name" value="DUF2807"/>
</dbReference>
<accession>A0A2W7NLH5</accession>
<evidence type="ECO:0000313" key="4">
    <source>
        <dbReference type="Proteomes" id="UP000249239"/>
    </source>
</evidence>
<organism evidence="3 4">
    <name type="scientific">Breznakibacter xylanolyticus</name>
    <dbReference type="NCBI Taxonomy" id="990"/>
    <lineage>
        <taxon>Bacteria</taxon>
        <taxon>Pseudomonadati</taxon>
        <taxon>Bacteroidota</taxon>
        <taxon>Bacteroidia</taxon>
        <taxon>Marinilabiliales</taxon>
        <taxon>Marinilabiliaceae</taxon>
        <taxon>Breznakibacter</taxon>
    </lineage>
</organism>
<evidence type="ECO:0000259" key="2">
    <source>
        <dbReference type="Pfam" id="PF10988"/>
    </source>
</evidence>
<keyword evidence="1" id="KW-0732">Signal</keyword>
<sequence length="248" mass="26901">MKAICLLLFLALFTSCDYIANLDKTGQQDTIPVSLEPFNAINLQAPCRVELTNGLSSDETRLHGIDFIIDGYQLTVENGTLTIGHQQSSILQKEKIGTLTLPASLIQNITLNAPGIICSPSPITVTQLHIVVNGSGIYSETDLKLNCNTFQLAVYGGINQSMHHLEGTVKQANYYLEGCTGLDASKLITQETNITHRSNANCYLHCQAQLNAVIYSTGSVYYSGSPQVSIDVRETTLMKASGVVTRSN</sequence>
<keyword evidence="4" id="KW-1185">Reference proteome</keyword>
<dbReference type="Pfam" id="PF10988">
    <property type="entry name" value="DUF2807"/>
    <property type="match status" value="1"/>
</dbReference>
<dbReference type="PROSITE" id="PS51257">
    <property type="entry name" value="PROKAR_LIPOPROTEIN"/>
    <property type="match status" value="1"/>
</dbReference>
<dbReference type="Gene3D" id="2.160.20.120">
    <property type="match status" value="1"/>
</dbReference>
<dbReference type="OrthoDB" id="1121176at2"/>
<feature type="signal peptide" evidence="1">
    <location>
        <begin position="1"/>
        <end position="20"/>
    </location>
</feature>